<feature type="compositionally biased region" description="Low complexity" evidence="14">
    <location>
        <begin position="195"/>
        <end position="211"/>
    </location>
</feature>
<keyword evidence="3" id="KW-0677">Repeat</keyword>
<evidence type="ECO:0000313" key="18">
    <source>
        <dbReference type="Proteomes" id="UP000288216"/>
    </source>
</evidence>
<feature type="domain" description="C2H2-type" evidence="15">
    <location>
        <begin position="455"/>
        <end position="482"/>
    </location>
</feature>
<evidence type="ECO:0000256" key="10">
    <source>
        <dbReference type="ARBA" id="ARBA00023163"/>
    </source>
</evidence>
<dbReference type="PROSITE" id="PS00028">
    <property type="entry name" value="ZINC_FINGER_C2H2_1"/>
    <property type="match status" value="4"/>
</dbReference>
<keyword evidence="8" id="KW-0238">DNA-binding</keyword>
<dbReference type="Pfam" id="PF00096">
    <property type="entry name" value="zf-C2H2"/>
    <property type="match status" value="3"/>
</dbReference>
<comment type="caution">
    <text evidence="17">The sequence shown here is derived from an EMBL/GenBank/DDBJ whole genome shotgun (WGS) entry which is preliminary data.</text>
</comment>
<protein>
    <recommendedName>
        <fullName evidence="12">PR domain zinc finger protein 1</fullName>
        <ecNumber evidence="12">2.1.1.-</ecNumber>
    </recommendedName>
</protein>
<dbReference type="Gene3D" id="2.170.270.10">
    <property type="entry name" value="SET domain"/>
    <property type="match status" value="1"/>
</dbReference>
<dbReference type="PANTHER" id="PTHR16515">
    <property type="entry name" value="PR DOMAIN ZINC FINGER PROTEIN"/>
    <property type="match status" value="1"/>
</dbReference>
<dbReference type="GO" id="GO:0045087">
    <property type="term" value="P:innate immune response"/>
    <property type="evidence" value="ECO:0007669"/>
    <property type="project" value="UniProtKB-KW"/>
</dbReference>
<evidence type="ECO:0000256" key="11">
    <source>
        <dbReference type="ARBA" id="ARBA00023242"/>
    </source>
</evidence>
<proteinExistence type="inferred from homology"/>
<dbReference type="GO" id="GO:0000978">
    <property type="term" value="F:RNA polymerase II cis-regulatory region sequence-specific DNA binding"/>
    <property type="evidence" value="ECO:0007669"/>
    <property type="project" value="TreeGrafter"/>
</dbReference>
<accession>A0A401PR13</accession>
<evidence type="ECO:0000256" key="8">
    <source>
        <dbReference type="ARBA" id="ARBA00023125"/>
    </source>
</evidence>
<evidence type="ECO:0000256" key="13">
    <source>
        <dbReference type="PROSITE-ProRule" id="PRU00042"/>
    </source>
</evidence>
<name>A0A401PR13_SCYTO</name>
<dbReference type="PROSITE" id="PS50280">
    <property type="entry name" value="SET"/>
    <property type="match status" value="1"/>
</dbReference>
<dbReference type="Pfam" id="PF21549">
    <property type="entry name" value="PRDM2_PR"/>
    <property type="match status" value="1"/>
</dbReference>
<evidence type="ECO:0000256" key="12">
    <source>
        <dbReference type="PIRNR" id="PIRNR013212"/>
    </source>
</evidence>
<keyword evidence="7" id="KW-0805">Transcription regulation</keyword>
<dbReference type="InterPro" id="IPR050331">
    <property type="entry name" value="Zinc_finger"/>
</dbReference>
<evidence type="ECO:0000256" key="7">
    <source>
        <dbReference type="ARBA" id="ARBA00023015"/>
    </source>
</evidence>
<keyword evidence="4 13" id="KW-0863">Zinc-finger</keyword>
<dbReference type="SUPFAM" id="SSF57667">
    <property type="entry name" value="beta-beta-alpha zinc fingers"/>
    <property type="match status" value="3"/>
</dbReference>
<evidence type="ECO:0000256" key="5">
    <source>
        <dbReference type="ARBA" id="ARBA00022833"/>
    </source>
</evidence>
<feature type="region of interest" description="Disordered" evidence="14">
    <location>
        <begin position="109"/>
        <end position="130"/>
    </location>
</feature>
<dbReference type="AlphaFoldDB" id="A0A401PR13"/>
<evidence type="ECO:0000256" key="9">
    <source>
        <dbReference type="ARBA" id="ARBA00023130"/>
    </source>
</evidence>
<evidence type="ECO:0000256" key="2">
    <source>
        <dbReference type="ARBA" id="ARBA00022723"/>
    </source>
</evidence>
<dbReference type="FunFam" id="3.30.160.60:FF:000262">
    <property type="entry name" value="PR domain zinc finger protein 1"/>
    <property type="match status" value="1"/>
</dbReference>
<dbReference type="FunFam" id="3.30.160.60:FF:000748">
    <property type="entry name" value="PR domain zinc finger protein"/>
    <property type="match status" value="1"/>
</dbReference>
<evidence type="ECO:0000313" key="17">
    <source>
        <dbReference type="EMBL" id="GCB75551.1"/>
    </source>
</evidence>
<dbReference type="OMA" id="SECKHEY"/>
<comment type="function">
    <text evidence="12">Transcription factor that mediates a transcriptional program in various innate and adaptive immune tissue-resident lymphocyte T cell types such as tissue-resident memory T (Trm), natural killer (trNK) and natural killer T (NKT) cells and negatively regulates gene expression of proteins that promote the egress of tissue-resident T-cell populations from non-lymphoid organs. Plays a role in the development, retention and long-term establishment of adaptive and innate tissue-resident lymphocyte T cell types in non-lymphoid organs, such as the skin and gut, but also in other nonbarrier tissues like liver and kidney, and therefore may provide immediate immunological protection against reactivating infections or viral reinfection. Binds specifically to the PRDI element in the promoter of the beta-interferon gene. Drives the maturation of B-lymphocytes into Ig secreting cells. Associates with the transcriptional repressor ZNF683 to chromatin at gene promoter regions.</text>
</comment>
<evidence type="ECO:0000256" key="6">
    <source>
        <dbReference type="ARBA" id="ARBA00022859"/>
    </source>
</evidence>
<dbReference type="SMART" id="SM00355">
    <property type="entry name" value="ZnF_C2H2"/>
    <property type="match status" value="5"/>
</dbReference>
<keyword evidence="11" id="KW-0539">Nucleus</keyword>
<dbReference type="GO" id="GO:0005737">
    <property type="term" value="C:cytoplasm"/>
    <property type="evidence" value="ECO:0007669"/>
    <property type="project" value="UniProtKB-SubCell"/>
</dbReference>
<feature type="domain" description="SET" evidence="16">
    <location>
        <begin position="1"/>
        <end position="67"/>
    </location>
</feature>
<feature type="region of interest" description="Disordered" evidence="14">
    <location>
        <begin position="167"/>
        <end position="226"/>
    </location>
</feature>
<dbReference type="EMBL" id="BFAA01011211">
    <property type="protein sequence ID" value="GCB75551.1"/>
    <property type="molecule type" value="Genomic_DNA"/>
</dbReference>
<dbReference type="Proteomes" id="UP000288216">
    <property type="component" value="Unassembled WGS sequence"/>
</dbReference>
<feature type="domain" description="C2H2-type" evidence="15">
    <location>
        <begin position="427"/>
        <end position="454"/>
    </location>
</feature>
<dbReference type="STRING" id="75743.A0A401PR13"/>
<dbReference type="InterPro" id="IPR013087">
    <property type="entry name" value="Znf_C2H2_type"/>
</dbReference>
<evidence type="ECO:0000256" key="14">
    <source>
        <dbReference type="SAM" id="MobiDB-lite"/>
    </source>
</evidence>
<reference evidence="17 18" key="1">
    <citation type="journal article" date="2018" name="Nat. Ecol. Evol.">
        <title>Shark genomes provide insights into elasmobranch evolution and the origin of vertebrates.</title>
        <authorList>
            <person name="Hara Y"/>
            <person name="Yamaguchi K"/>
            <person name="Onimaru K"/>
            <person name="Kadota M"/>
            <person name="Koyanagi M"/>
            <person name="Keeley SD"/>
            <person name="Tatsumi K"/>
            <person name="Tanaka K"/>
            <person name="Motone F"/>
            <person name="Kageyama Y"/>
            <person name="Nozu R"/>
            <person name="Adachi N"/>
            <person name="Nishimura O"/>
            <person name="Nakagawa R"/>
            <person name="Tanegashima C"/>
            <person name="Kiyatake I"/>
            <person name="Matsumoto R"/>
            <person name="Murakumo K"/>
            <person name="Nishida K"/>
            <person name="Terakita A"/>
            <person name="Kuratani S"/>
            <person name="Sato K"/>
            <person name="Hyodo S Kuraku.S."/>
        </authorList>
    </citation>
    <scope>NUCLEOTIDE SEQUENCE [LARGE SCALE GENOMIC DNA]</scope>
</reference>
<dbReference type="PROSITE" id="PS50157">
    <property type="entry name" value="ZINC_FINGER_C2H2_2"/>
    <property type="match status" value="4"/>
</dbReference>
<feature type="domain" description="C2H2-type" evidence="15">
    <location>
        <begin position="483"/>
        <end position="510"/>
    </location>
</feature>
<feature type="domain" description="C2H2-type" evidence="15">
    <location>
        <begin position="511"/>
        <end position="538"/>
    </location>
</feature>
<evidence type="ECO:0000259" key="16">
    <source>
        <dbReference type="PROSITE" id="PS50280"/>
    </source>
</evidence>
<comment type="subunit">
    <text evidence="12">Interacts with PRMT5. Interacts with FBXO10. Interacts with FBXO11.</text>
</comment>
<organism evidence="17 18">
    <name type="scientific">Scyliorhinus torazame</name>
    <name type="common">Cloudy catshark</name>
    <name type="synonym">Catulus torazame</name>
    <dbReference type="NCBI Taxonomy" id="75743"/>
    <lineage>
        <taxon>Eukaryota</taxon>
        <taxon>Metazoa</taxon>
        <taxon>Chordata</taxon>
        <taxon>Craniata</taxon>
        <taxon>Vertebrata</taxon>
        <taxon>Chondrichthyes</taxon>
        <taxon>Elasmobranchii</taxon>
        <taxon>Galeomorphii</taxon>
        <taxon>Galeoidea</taxon>
        <taxon>Carcharhiniformes</taxon>
        <taxon>Scyliorhinidae</taxon>
        <taxon>Scyliorhinus</taxon>
    </lineage>
</organism>
<evidence type="ECO:0000256" key="4">
    <source>
        <dbReference type="ARBA" id="ARBA00022771"/>
    </source>
</evidence>
<keyword evidence="9" id="KW-1064">Adaptive immunity</keyword>
<comment type="subcellular location">
    <subcellularLocation>
        <location evidence="12">Nucleus</location>
    </subcellularLocation>
    <subcellularLocation>
        <location evidence="12">Cytoplasm</location>
    </subcellularLocation>
</comment>
<keyword evidence="2" id="KW-0479">Metal-binding</keyword>
<keyword evidence="10" id="KW-0804">Transcription</keyword>
<keyword evidence="5" id="KW-0862">Zinc</keyword>
<keyword evidence="18" id="KW-1185">Reference proteome</keyword>
<dbReference type="GO" id="GO:0002250">
    <property type="term" value="P:adaptive immune response"/>
    <property type="evidence" value="ECO:0007669"/>
    <property type="project" value="UniProtKB-KW"/>
</dbReference>
<sequence>MEQVYSSGNLHHFLDGYNVCKSNWMRYVNPAHSAEEQNLVACQNGTDIYFYTVKPIPPSNELLVWYSREFAERLNYPPTGDLVMLKLKHNLKGYKDLVSEYTGQLPQSREDIQEGQKQYANNTKSEEEKVDVEIIERDTPPITPDDQIMDFSKKLYPGVVIRSLPEENSSKINGVNDNERPLDRTSPLYRTSPNQRSKSPVVQQSPPVLSPNSTTSPHKELPLHLNGRHSHTEGLVSYPMYSPPSHIQHQYMYPYSSFSPHYPRFILPTYSPGFNSIHPLNSPASLNNVTNLSVFGRMAPVCGGFVGGDCLSHPMMSRTVLPAGLSNEERQRLQVPEQPRGILIPAPTSAFTPTGPAMGLKETPLNRSPPPGTSITSELSVQLKATSWVPGSEEAMNLSKPKISLADSPGYKSLPYPLKKQNGKIKYECNVCSKTFGQLSNLKVHLRVHSGERPFSCNTCSKTFTQLAHLQKHYLVHTGEKPHHCQVCHKRFSSTSNLKTHLRLHSGEKPYQCKQCSAKFTQFVHLKLHRRLHNKERQHKCHFCPKSYIHQCSLKIHQKGNCPMASVTRLSEEELLGIGDAIDKFDMSEHAERLEESATATEMEIVTDQIIAAGLEKGYKEEQFRVVCHKDTGDHLPSIGFHERIKNSNLMLFHQSPPPLLPVRVKHEASL</sequence>
<dbReference type="FunFam" id="3.30.160.60:FF:000211">
    <property type="entry name" value="PR domain zinc finger protein 1"/>
    <property type="match status" value="1"/>
</dbReference>
<dbReference type="GO" id="GO:0008270">
    <property type="term" value="F:zinc ion binding"/>
    <property type="evidence" value="ECO:0007669"/>
    <property type="project" value="UniProtKB-KW"/>
</dbReference>
<dbReference type="Gene3D" id="3.30.160.60">
    <property type="entry name" value="Classic Zinc Finger"/>
    <property type="match status" value="4"/>
</dbReference>
<dbReference type="PIRSF" id="PIRSF013212">
    <property type="entry name" value="PRDM1"/>
    <property type="match status" value="1"/>
</dbReference>
<dbReference type="EC" id="2.1.1.-" evidence="12"/>
<dbReference type="FunFam" id="3.30.160.60:FF:000132">
    <property type="entry name" value="PR domain zinc finger protein 1"/>
    <property type="match status" value="1"/>
</dbReference>
<dbReference type="GO" id="GO:0045165">
    <property type="term" value="P:cell fate commitment"/>
    <property type="evidence" value="ECO:0007669"/>
    <property type="project" value="UniProtKB-UniRule"/>
</dbReference>
<dbReference type="PANTHER" id="PTHR16515:SF64">
    <property type="entry name" value="PR DOMAIN ZINC FINGER PROTEIN 1"/>
    <property type="match status" value="1"/>
</dbReference>
<comment type="similarity">
    <text evidence="12">Belongs to the class V-like SAM-binding methyltransferase superfamily.</text>
</comment>
<dbReference type="InterPro" id="IPR036236">
    <property type="entry name" value="Znf_C2H2_sf"/>
</dbReference>
<evidence type="ECO:0000256" key="1">
    <source>
        <dbReference type="ARBA" id="ARBA00022588"/>
    </source>
</evidence>
<dbReference type="GO" id="GO:0005634">
    <property type="term" value="C:nucleus"/>
    <property type="evidence" value="ECO:0007669"/>
    <property type="project" value="UniProtKB-SubCell"/>
</dbReference>
<dbReference type="InterPro" id="IPR046341">
    <property type="entry name" value="SET_dom_sf"/>
</dbReference>
<dbReference type="OrthoDB" id="9345291at2759"/>
<dbReference type="GO" id="GO:0001227">
    <property type="term" value="F:DNA-binding transcription repressor activity, RNA polymerase II-specific"/>
    <property type="evidence" value="ECO:0007669"/>
    <property type="project" value="InterPro"/>
</dbReference>
<keyword evidence="6" id="KW-0391">Immunity</keyword>
<dbReference type="InterPro" id="IPR016608">
    <property type="entry name" value="PRDM1"/>
</dbReference>
<evidence type="ECO:0000256" key="3">
    <source>
        <dbReference type="ARBA" id="ARBA00022737"/>
    </source>
</evidence>
<evidence type="ECO:0000259" key="15">
    <source>
        <dbReference type="PROSITE" id="PS50157"/>
    </source>
</evidence>
<keyword evidence="1" id="KW-0399">Innate immunity</keyword>
<dbReference type="InterPro" id="IPR001214">
    <property type="entry name" value="SET_dom"/>
</dbReference>
<gene>
    <name evidence="17" type="ORF">scyTo_0017357</name>
</gene>